<gene>
    <name evidence="1" type="ORF">C7C46_18685</name>
</gene>
<protein>
    <submittedName>
        <fullName evidence="1">Uncharacterized protein</fullName>
    </submittedName>
</protein>
<name>A0A2V4N0U1_9ACTN</name>
<proteinExistence type="predicted"/>
<evidence type="ECO:0000313" key="2">
    <source>
        <dbReference type="Proteomes" id="UP000248039"/>
    </source>
</evidence>
<sequence>MVQRKAVARSGGVRSESLAMGHRFQAMGRAVRPHCPVAGQVGSRLPVGIRFSSMLNSAR</sequence>
<evidence type="ECO:0000313" key="1">
    <source>
        <dbReference type="EMBL" id="PYC77469.1"/>
    </source>
</evidence>
<accession>A0A2V4N0U1</accession>
<dbReference type="AlphaFoldDB" id="A0A2V4N0U1"/>
<keyword evidence="2" id="KW-1185">Reference proteome</keyword>
<dbReference type="Proteomes" id="UP000248039">
    <property type="component" value="Unassembled WGS sequence"/>
</dbReference>
<reference evidence="1 2" key="1">
    <citation type="submission" date="2018-03" db="EMBL/GenBank/DDBJ databases">
        <title>Bioinformatic expansion and discovery of thiopeptide antibiotics.</title>
        <authorList>
            <person name="Schwalen C.J."/>
            <person name="Hudson G.A."/>
            <person name="Mitchell D.A."/>
        </authorList>
    </citation>
    <scope>NUCLEOTIDE SEQUENCE [LARGE SCALE GENOMIC DNA]</scope>
    <source>
        <strain evidence="1 2">ATCC 21389</strain>
    </source>
</reference>
<comment type="caution">
    <text evidence="1">The sequence shown here is derived from an EMBL/GenBank/DDBJ whole genome shotgun (WGS) entry which is preliminary data.</text>
</comment>
<organism evidence="1 2">
    <name type="scientific">Streptomyces tateyamensis</name>
    <dbReference type="NCBI Taxonomy" id="565073"/>
    <lineage>
        <taxon>Bacteria</taxon>
        <taxon>Bacillati</taxon>
        <taxon>Actinomycetota</taxon>
        <taxon>Actinomycetes</taxon>
        <taxon>Kitasatosporales</taxon>
        <taxon>Streptomycetaceae</taxon>
        <taxon>Streptomyces</taxon>
    </lineage>
</organism>
<dbReference type="EMBL" id="PYBW01000061">
    <property type="protein sequence ID" value="PYC77469.1"/>
    <property type="molecule type" value="Genomic_DNA"/>
</dbReference>